<proteinExistence type="predicted"/>
<evidence type="ECO:0000313" key="3">
    <source>
        <dbReference type="Proteomes" id="UP000188268"/>
    </source>
</evidence>
<organism evidence="2 3">
    <name type="scientific">Corchorus capsularis</name>
    <name type="common">Jute</name>
    <dbReference type="NCBI Taxonomy" id="210143"/>
    <lineage>
        <taxon>Eukaryota</taxon>
        <taxon>Viridiplantae</taxon>
        <taxon>Streptophyta</taxon>
        <taxon>Embryophyta</taxon>
        <taxon>Tracheophyta</taxon>
        <taxon>Spermatophyta</taxon>
        <taxon>Magnoliopsida</taxon>
        <taxon>eudicotyledons</taxon>
        <taxon>Gunneridae</taxon>
        <taxon>Pentapetalae</taxon>
        <taxon>rosids</taxon>
        <taxon>malvids</taxon>
        <taxon>Malvales</taxon>
        <taxon>Malvaceae</taxon>
        <taxon>Grewioideae</taxon>
        <taxon>Apeibeae</taxon>
        <taxon>Corchorus</taxon>
    </lineage>
</organism>
<dbReference type="AlphaFoldDB" id="A0A1R3GT86"/>
<evidence type="ECO:0000256" key="1">
    <source>
        <dbReference type="SAM" id="MobiDB-lite"/>
    </source>
</evidence>
<dbReference type="EMBL" id="AWWV01013503">
    <property type="protein sequence ID" value="OMO61325.1"/>
    <property type="molecule type" value="Genomic_DNA"/>
</dbReference>
<accession>A0A1R3GT86</accession>
<feature type="region of interest" description="Disordered" evidence="1">
    <location>
        <begin position="1"/>
        <end position="22"/>
    </location>
</feature>
<dbReference type="Proteomes" id="UP000188268">
    <property type="component" value="Unassembled WGS sequence"/>
</dbReference>
<dbReference type="Gramene" id="OMO61325">
    <property type="protein sequence ID" value="OMO61325"/>
    <property type="gene ID" value="CCACVL1_23605"/>
</dbReference>
<gene>
    <name evidence="2" type="ORF">CCACVL1_23605</name>
</gene>
<name>A0A1R3GT86_COCAP</name>
<reference evidence="2 3" key="1">
    <citation type="submission" date="2013-09" db="EMBL/GenBank/DDBJ databases">
        <title>Corchorus capsularis genome sequencing.</title>
        <authorList>
            <person name="Alam M."/>
            <person name="Haque M.S."/>
            <person name="Islam M.S."/>
            <person name="Emdad E.M."/>
            <person name="Islam M.M."/>
            <person name="Ahmed B."/>
            <person name="Halim A."/>
            <person name="Hossen Q.M.M."/>
            <person name="Hossain M.Z."/>
            <person name="Ahmed R."/>
            <person name="Khan M.M."/>
            <person name="Islam R."/>
            <person name="Rashid M.M."/>
            <person name="Khan S.A."/>
            <person name="Rahman M.S."/>
            <person name="Alam M."/>
        </authorList>
    </citation>
    <scope>NUCLEOTIDE SEQUENCE [LARGE SCALE GENOMIC DNA]</scope>
    <source>
        <strain evidence="3">cv. CVL-1</strain>
        <tissue evidence="2">Whole seedling</tissue>
    </source>
</reference>
<protein>
    <submittedName>
        <fullName evidence="2">Uncharacterized protein</fullName>
    </submittedName>
</protein>
<evidence type="ECO:0000313" key="2">
    <source>
        <dbReference type="EMBL" id="OMO61325.1"/>
    </source>
</evidence>
<comment type="caution">
    <text evidence="2">The sequence shown here is derived from an EMBL/GenBank/DDBJ whole genome shotgun (WGS) entry which is preliminary data.</text>
</comment>
<keyword evidence="3" id="KW-1185">Reference proteome</keyword>
<sequence>MAAKFKSHVSRSNGANAARGDN</sequence>